<gene>
    <name evidence="1" type="ORF">SP15_193</name>
</gene>
<name>A0A127AWM9_9CAUD</name>
<evidence type="ECO:0000313" key="1">
    <source>
        <dbReference type="EMBL" id="AMM44993.1"/>
    </source>
</evidence>
<dbReference type="KEGG" id="vg:29125362"/>
<dbReference type="GeneID" id="29125362"/>
<accession>A0A127AWM9</accession>
<evidence type="ECO:0000313" key="2">
    <source>
        <dbReference type="Proteomes" id="UP000203261"/>
    </source>
</evidence>
<dbReference type="Proteomes" id="UP000203261">
    <property type="component" value="Segment"/>
</dbReference>
<keyword evidence="2" id="KW-1185">Reference proteome</keyword>
<reference evidence="1 2" key="1">
    <citation type="submission" date="2015-08" db="EMBL/GenBank/DDBJ databases">
        <authorList>
            <person name="Babu N.S."/>
            <person name="Beckwith C.J."/>
            <person name="Beseler K.G."/>
            <person name="Brison A."/>
            <person name="Carone J.V."/>
            <person name="Caskin T.P."/>
            <person name="Diamond M."/>
            <person name="Durham M.E."/>
            <person name="Foxe J.M."/>
            <person name="Go M."/>
            <person name="Henderson B.A."/>
            <person name="Jones I.B."/>
            <person name="McGettigan J.A."/>
            <person name="Micheletti S.J."/>
            <person name="Nasrallah M.E."/>
            <person name="Ortiz D."/>
            <person name="Piller C.R."/>
            <person name="Privatt S.R."/>
            <person name="Schneider S.L."/>
            <person name="Sharp S."/>
            <person name="Smith T.C."/>
            <person name="Stanton J.D."/>
            <person name="Ullery H.E."/>
            <person name="Wilson R.J."/>
            <person name="Serrano M.G."/>
            <person name="Buck G."/>
            <person name="Lee V."/>
            <person name="Wang Y."/>
            <person name="Carvalho R."/>
            <person name="Voegtly L."/>
            <person name="Shi R."/>
            <person name="Duckworth R."/>
            <person name="Johnson A."/>
            <person name="Loviza R."/>
            <person name="Walstead R."/>
            <person name="Shah Z."/>
            <person name="Kiflezghi M."/>
            <person name="Wade K."/>
            <person name="Ball S.L."/>
            <person name="Bradley K.W."/>
            <person name="Asai D.J."/>
            <person name="Bowman C.A."/>
            <person name="Russell D.A."/>
            <person name="Pope W.H."/>
            <person name="Jacobs-Sera D."/>
            <person name="Hendrix R.W."/>
            <person name="Hatfull G.F."/>
        </authorList>
    </citation>
    <scope>NUCLEOTIDE SEQUENCE [LARGE SCALE GENOMIC DNA]</scope>
</reference>
<proteinExistence type="predicted"/>
<dbReference type="EMBL" id="KT624200">
    <property type="protein sequence ID" value="AMM44993.1"/>
    <property type="molecule type" value="Genomic_DNA"/>
</dbReference>
<organism evidence="1 2">
    <name type="scientific">Bacillus phage SP-15</name>
    <dbReference type="NCBI Taxonomy" id="1792032"/>
    <lineage>
        <taxon>Viruses</taxon>
        <taxon>Duplodnaviria</taxon>
        <taxon>Heunggongvirae</taxon>
        <taxon>Uroviricota</taxon>
        <taxon>Caudoviricetes</taxon>
        <taxon>Thornevirus</taxon>
        <taxon>Thornevirus SP15</taxon>
    </lineage>
</organism>
<dbReference type="RefSeq" id="YP_009302582.1">
    <property type="nucleotide sequence ID" value="NC_031245.1"/>
</dbReference>
<sequence>MPNTFYYMINEGEFEDYDQVTLGHEKEFTAVEFAEIYNKALSLMKSREQFININSLVETLVESFGFHSTNPVVNIFTTYNGKYVEVDTSKVTIPSIIVDNCKKE</sequence>
<protein>
    <submittedName>
        <fullName evidence="1">Uncharacterized protein</fullName>
    </submittedName>
</protein>